<feature type="transmembrane region" description="Helical" evidence="1">
    <location>
        <begin position="18"/>
        <end position="44"/>
    </location>
</feature>
<feature type="transmembrane region" description="Helical" evidence="1">
    <location>
        <begin position="143"/>
        <end position="161"/>
    </location>
</feature>
<keyword evidence="1" id="KW-1133">Transmembrane helix</keyword>
<reference evidence="2 3" key="1">
    <citation type="submission" date="2014-04" db="EMBL/GenBank/DDBJ databases">
        <title>Evolutionary Origins and Diversification of the Mycorrhizal Mutualists.</title>
        <authorList>
            <consortium name="DOE Joint Genome Institute"/>
            <consortium name="Mycorrhizal Genomics Consortium"/>
            <person name="Kohler A."/>
            <person name="Kuo A."/>
            <person name="Nagy L.G."/>
            <person name="Floudas D."/>
            <person name="Copeland A."/>
            <person name="Barry K.W."/>
            <person name="Cichocki N."/>
            <person name="Veneault-Fourrey C."/>
            <person name="LaButti K."/>
            <person name="Lindquist E.A."/>
            <person name="Lipzen A."/>
            <person name="Lundell T."/>
            <person name="Morin E."/>
            <person name="Murat C."/>
            <person name="Riley R."/>
            <person name="Ohm R."/>
            <person name="Sun H."/>
            <person name="Tunlid A."/>
            <person name="Henrissat B."/>
            <person name="Grigoriev I.V."/>
            <person name="Hibbett D.S."/>
            <person name="Martin F."/>
        </authorList>
    </citation>
    <scope>NUCLEOTIDE SEQUENCE [LARGE SCALE GENOMIC DNA]</scope>
    <source>
        <strain evidence="2 3">FD-317 M1</strain>
    </source>
</reference>
<proteinExistence type="predicted"/>
<keyword evidence="3" id="KW-1185">Reference proteome</keyword>
<organism evidence="2 3">
    <name type="scientific">Collybiopsis luxurians FD-317 M1</name>
    <dbReference type="NCBI Taxonomy" id="944289"/>
    <lineage>
        <taxon>Eukaryota</taxon>
        <taxon>Fungi</taxon>
        <taxon>Dikarya</taxon>
        <taxon>Basidiomycota</taxon>
        <taxon>Agaricomycotina</taxon>
        <taxon>Agaricomycetes</taxon>
        <taxon>Agaricomycetidae</taxon>
        <taxon>Agaricales</taxon>
        <taxon>Marasmiineae</taxon>
        <taxon>Omphalotaceae</taxon>
        <taxon>Collybiopsis</taxon>
        <taxon>Collybiopsis luxurians</taxon>
    </lineage>
</organism>
<protein>
    <submittedName>
        <fullName evidence="2">Uncharacterized protein</fullName>
    </submittedName>
</protein>
<evidence type="ECO:0000256" key="1">
    <source>
        <dbReference type="SAM" id="Phobius"/>
    </source>
</evidence>
<evidence type="ECO:0000313" key="2">
    <source>
        <dbReference type="EMBL" id="KIK55644.1"/>
    </source>
</evidence>
<dbReference type="HOGENOM" id="CLU_1008503_0_0_1"/>
<feature type="transmembrane region" description="Helical" evidence="1">
    <location>
        <begin position="106"/>
        <end position="131"/>
    </location>
</feature>
<dbReference type="Proteomes" id="UP000053593">
    <property type="component" value="Unassembled WGS sequence"/>
</dbReference>
<keyword evidence="1" id="KW-0472">Membrane</keyword>
<dbReference type="AlphaFoldDB" id="A0A0D0C048"/>
<evidence type="ECO:0000313" key="3">
    <source>
        <dbReference type="Proteomes" id="UP000053593"/>
    </source>
</evidence>
<feature type="transmembrane region" description="Helical" evidence="1">
    <location>
        <begin position="56"/>
        <end position="86"/>
    </location>
</feature>
<accession>A0A0D0C048</accession>
<dbReference type="OrthoDB" id="2744793at2759"/>
<sequence length="305" mass="33668">MDVDNLILPQLGYVLKNAIGRCIITFFFFGLYLGVSGLVVFLIVRNGLRKFPRQIALVLQLCLLFSSAIAFISTCVIALTVIRTILIQPDASVSLLERVLQLKIPGFYIAIFGWTGLISLMVGDALVIWRVWAVWRGNKLAQWMWMFLGICNTALLLLSGIRTSGVLASTVAQGDASSQSFQTALRDNFYLLFSLTLNALATFATAYKMSMITHATGQGYLSGPGESRAHRVLWFVVESGVVFCMIQAAYFAILISAYLSSSQSFSTSNTFGTFTEIVEPFASMLLPFYPSLIFIVSHLIGKEEE</sequence>
<feature type="transmembrane region" description="Helical" evidence="1">
    <location>
        <begin position="232"/>
        <end position="260"/>
    </location>
</feature>
<name>A0A0D0C048_9AGAR</name>
<dbReference type="EMBL" id="KN834804">
    <property type="protein sequence ID" value="KIK55644.1"/>
    <property type="molecule type" value="Genomic_DNA"/>
</dbReference>
<gene>
    <name evidence="2" type="ORF">GYMLUDRAFT_833963</name>
</gene>
<feature type="transmembrane region" description="Helical" evidence="1">
    <location>
        <begin position="280"/>
        <end position="300"/>
    </location>
</feature>
<feature type="transmembrane region" description="Helical" evidence="1">
    <location>
        <begin position="189"/>
        <end position="211"/>
    </location>
</feature>
<keyword evidence="1" id="KW-0812">Transmembrane</keyword>